<dbReference type="Proteomes" id="UP000269591">
    <property type="component" value="Unassembled WGS sequence"/>
</dbReference>
<dbReference type="Gene3D" id="3.90.700.10">
    <property type="entry name" value="Succinate dehydrogenase/fumarate reductase flavoprotein, catalytic domain"/>
    <property type="match status" value="1"/>
</dbReference>
<evidence type="ECO:0000313" key="7">
    <source>
        <dbReference type="Proteomes" id="UP000269591"/>
    </source>
</evidence>
<proteinExistence type="predicted"/>
<dbReference type="InterPro" id="IPR027477">
    <property type="entry name" value="Succ_DH/fumarate_Rdtase_cat_sf"/>
</dbReference>
<name>A0A3N0AT08_9ACTN</name>
<reference evidence="7" key="1">
    <citation type="submission" date="2018-05" db="EMBL/GenBank/DDBJ databases">
        <title>Genome Sequencing of selected type strains of the family Eggerthellaceae.</title>
        <authorList>
            <person name="Danylec N."/>
            <person name="Stoll D.A."/>
            <person name="Doetsch A."/>
            <person name="Huch M."/>
        </authorList>
    </citation>
    <scope>NUCLEOTIDE SEQUENCE [LARGE SCALE GENOMIC DNA]</scope>
    <source>
        <strain evidence="7">DSM 24851</strain>
    </source>
</reference>
<dbReference type="GO" id="GO:0033765">
    <property type="term" value="F:steroid dehydrogenase activity, acting on the CH-CH group of donors"/>
    <property type="evidence" value="ECO:0007669"/>
    <property type="project" value="UniProtKB-ARBA"/>
</dbReference>
<evidence type="ECO:0000256" key="4">
    <source>
        <dbReference type="ARBA" id="ARBA00023002"/>
    </source>
</evidence>
<protein>
    <recommendedName>
        <fullName evidence="5">FAD-dependent oxidoreductase 2 FAD-binding domain-containing protein</fullName>
    </recommendedName>
</protein>
<dbReference type="AlphaFoldDB" id="A0A3N0AT08"/>
<dbReference type="EMBL" id="QIBX01000021">
    <property type="protein sequence ID" value="RNL37993.1"/>
    <property type="molecule type" value="Genomic_DNA"/>
</dbReference>
<comment type="cofactor">
    <cofactor evidence="1">
        <name>FAD</name>
        <dbReference type="ChEBI" id="CHEBI:57692"/>
    </cofactor>
</comment>
<keyword evidence="4" id="KW-0560">Oxidoreductase</keyword>
<dbReference type="PANTHER" id="PTHR43400">
    <property type="entry name" value="FUMARATE REDUCTASE"/>
    <property type="match status" value="1"/>
</dbReference>
<dbReference type="PANTHER" id="PTHR43400:SF10">
    <property type="entry name" value="3-OXOSTEROID 1-DEHYDROGENASE"/>
    <property type="match status" value="1"/>
</dbReference>
<evidence type="ECO:0000256" key="1">
    <source>
        <dbReference type="ARBA" id="ARBA00001974"/>
    </source>
</evidence>
<dbReference type="SUPFAM" id="SSF51905">
    <property type="entry name" value="FAD/NAD(P)-binding domain"/>
    <property type="match status" value="1"/>
</dbReference>
<dbReference type="GO" id="GO:0008202">
    <property type="term" value="P:steroid metabolic process"/>
    <property type="evidence" value="ECO:0007669"/>
    <property type="project" value="UniProtKB-ARBA"/>
</dbReference>
<evidence type="ECO:0000313" key="6">
    <source>
        <dbReference type="EMBL" id="RNL37993.1"/>
    </source>
</evidence>
<evidence type="ECO:0000256" key="2">
    <source>
        <dbReference type="ARBA" id="ARBA00022630"/>
    </source>
</evidence>
<gene>
    <name evidence="6" type="ORF">DMP06_09895</name>
</gene>
<evidence type="ECO:0000256" key="3">
    <source>
        <dbReference type="ARBA" id="ARBA00022827"/>
    </source>
</evidence>
<organism evidence="6 7">
    <name type="scientific">Slackia equolifaciens</name>
    <dbReference type="NCBI Taxonomy" id="498718"/>
    <lineage>
        <taxon>Bacteria</taxon>
        <taxon>Bacillati</taxon>
        <taxon>Actinomycetota</taxon>
        <taxon>Coriobacteriia</taxon>
        <taxon>Eggerthellales</taxon>
        <taxon>Eggerthellaceae</taxon>
        <taxon>Slackia</taxon>
    </lineage>
</organism>
<dbReference type="InterPro" id="IPR003953">
    <property type="entry name" value="FAD-dep_OxRdtase_2_FAD-bd"/>
</dbReference>
<comment type="caution">
    <text evidence="6">The sequence shown here is derived from an EMBL/GenBank/DDBJ whole genome shotgun (WGS) entry which is preliminary data.</text>
</comment>
<dbReference type="Gene3D" id="3.50.50.60">
    <property type="entry name" value="FAD/NAD(P)-binding domain"/>
    <property type="match status" value="1"/>
</dbReference>
<dbReference type="Pfam" id="PF00890">
    <property type="entry name" value="FAD_binding_2"/>
    <property type="match status" value="1"/>
</dbReference>
<keyword evidence="7" id="KW-1185">Reference proteome</keyword>
<dbReference type="InterPro" id="IPR050315">
    <property type="entry name" value="FAD-oxidoreductase_2"/>
</dbReference>
<dbReference type="InterPro" id="IPR019546">
    <property type="entry name" value="TAT_signal_bac_arc"/>
</dbReference>
<dbReference type="InterPro" id="IPR006311">
    <property type="entry name" value="TAT_signal"/>
</dbReference>
<dbReference type="InterPro" id="IPR036188">
    <property type="entry name" value="FAD/NAD-bd_sf"/>
</dbReference>
<dbReference type="PROSITE" id="PS51318">
    <property type="entry name" value="TAT"/>
    <property type="match status" value="1"/>
</dbReference>
<accession>A0A3N0AT08</accession>
<sequence length="577" mass="63758">MLMHHNIPFIPPACERGEQYSAEEARSREAGDVQIRGGNMELTRRNFLRFGAAGAAVAGVSALAGCSPKAEAPAESTTDSAATGDDWLGSAPELTVDDCTQTVETEVLVVGSALAGSMAAYGALKNGAKVTVIERNCCPHIGGMTISVFNSKMQKDAGLPMYDEVEIANKMYKNCQYRGDMTLYSAWINRSGEIFDQLKEDFIDPYEQYCVPASLEGIFPDPTQEVSEYISTGIAFDKTDILTEFTHKFHQFLEDQGVETHYDTCAEVLIKDDSGRVTGLIATNKDGEKVHYVASKGVVMCTGSFGSNEKMMYRFYPSKYAKWALENNSYWAYMGEDPVSVLECDDGLGHRMLCWAGAEMEDICGWAAWQSTGWRSFPYLMVNTKGKRFMNECTSLLTSSHIIADQPGGVNYLWQIIPSNDFEMPSSFGYTKEAAEEMFKMSEAEHYEADTLEELAEMIDVPAENLVATVERYNEMCNEGHDLDYHKALRYLDAIDDPPYQAWKMQYFFYCTLSGVRCNDKLQVLDAEHEPIPGLYAGGNTVGYRFGSGYESLLHGGSNGLAATHGYIAGESAALGI</sequence>
<keyword evidence="3" id="KW-0274">FAD</keyword>
<evidence type="ECO:0000259" key="5">
    <source>
        <dbReference type="Pfam" id="PF00890"/>
    </source>
</evidence>
<dbReference type="NCBIfam" id="TIGR01409">
    <property type="entry name" value="TAT_signal_seq"/>
    <property type="match status" value="1"/>
</dbReference>
<dbReference type="SUPFAM" id="SSF56425">
    <property type="entry name" value="Succinate dehydrogenase/fumarate reductase flavoprotein, catalytic domain"/>
    <property type="match status" value="1"/>
</dbReference>
<keyword evidence="2" id="KW-0285">Flavoprotein</keyword>
<feature type="domain" description="FAD-dependent oxidoreductase 2 FAD-binding" evidence="5">
    <location>
        <begin position="107"/>
        <end position="561"/>
    </location>
</feature>